<reference evidence="7 8" key="1">
    <citation type="submission" date="2018-02" db="EMBL/GenBank/DDBJ databases">
        <authorList>
            <person name="Cohen D.B."/>
            <person name="Kent A.D."/>
        </authorList>
    </citation>
    <scope>NUCLEOTIDE SEQUENCE [LARGE SCALE GENOMIC DNA]</scope>
    <source>
        <strain evidence="7 8">ULC007</strain>
    </source>
</reference>
<dbReference type="Gene3D" id="2.40.50.100">
    <property type="match status" value="2"/>
</dbReference>
<comment type="subcellular location">
    <subcellularLocation>
        <location evidence="1">Cell envelope</location>
    </subcellularLocation>
</comment>
<dbReference type="InterPro" id="IPR058625">
    <property type="entry name" value="MdtA-like_BSH"/>
</dbReference>
<evidence type="ECO:0000313" key="7">
    <source>
        <dbReference type="EMBL" id="PSB18312.1"/>
    </source>
</evidence>
<dbReference type="OrthoDB" id="9778236at2"/>
<evidence type="ECO:0000256" key="2">
    <source>
        <dbReference type="ARBA" id="ARBA00023054"/>
    </source>
</evidence>
<sequence length="434" mass="46735">MTQLVPPPINQLPDSPQLKPEGRRIPKPLLVIPIGLAIAAIGYGVWRLMPHPEPTTLHLSGRIEGYETDIGAKTGGRVNFIAVREGDEVKKGQVLVRINDEEIQAQLRGATANITSAQQQAQQAQSQIDGIDSKIREAELNLKQSKGDATGRISQAQSTVSAANAQLAEAIAQVKQAEAQVRQAQSSQRFAATDRDRYAQLVSQGAVNRQQFDQAQTAFETAQASVETAQATLLARRASVDAARDQLSAAKGGFTQVQTTGINPDIRGAQLSGFYQQRQQAVAQLKQAQAQIKTAQEKQKEIQAQLNYLNVTSPIAGVVTARPIEPGAVVAPGKTMLTVMDLTSVYLRGYVPEGEIGKVRVGQPAKIFLDSNPSQGLTAKVSAIDPKASFTPENIYFRNDRVNQVFGVKLTINDTKGFAKPGMPADGEITLETK</sequence>
<feature type="coiled-coil region" evidence="3">
    <location>
        <begin position="107"/>
        <end position="187"/>
    </location>
</feature>
<dbReference type="Gene3D" id="2.40.30.170">
    <property type="match status" value="1"/>
</dbReference>
<dbReference type="RefSeq" id="WP_073069626.1">
    <property type="nucleotide sequence ID" value="NZ_MPPI01000003.1"/>
</dbReference>
<comment type="caution">
    <text evidence="7">The sequence shown here is derived from an EMBL/GenBank/DDBJ whole genome shotgun (WGS) entry which is preliminary data.</text>
</comment>
<evidence type="ECO:0000259" key="6">
    <source>
        <dbReference type="Pfam" id="PF25917"/>
    </source>
</evidence>
<reference evidence="7 8" key="2">
    <citation type="submission" date="2018-03" db="EMBL/GenBank/DDBJ databases">
        <title>The ancient ancestry and fast evolution of plastids.</title>
        <authorList>
            <person name="Moore K.R."/>
            <person name="Magnabosco C."/>
            <person name="Momper L."/>
            <person name="Gold D.A."/>
            <person name="Bosak T."/>
            <person name="Fournier G.P."/>
        </authorList>
    </citation>
    <scope>NUCLEOTIDE SEQUENCE [LARGE SCALE GENOMIC DNA]</scope>
    <source>
        <strain evidence="7 8">ULC007</strain>
    </source>
</reference>
<dbReference type="PANTHER" id="PTHR32347:SF23">
    <property type="entry name" value="BLL5650 PROTEIN"/>
    <property type="match status" value="1"/>
</dbReference>
<dbReference type="STRING" id="1920490.GCA_001895925_02932"/>
<keyword evidence="8" id="KW-1185">Reference proteome</keyword>
<evidence type="ECO:0000313" key="8">
    <source>
        <dbReference type="Proteomes" id="UP000238634"/>
    </source>
</evidence>
<protein>
    <submittedName>
        <fullName evidence="7">Uncharacterized protein</fullName>
    </submittedName>
</protein>
<gene>
    <name evidence="7" type="ORF">C7B65_15545</name>
</gene>
<feature type="domain" description="Multidrug resistance protein MdtA-like barrel-sandwich hybrid" evidence="6">
    <location>
        <begin position="69"/>
        <end position="340"/>
    </location>
</feature>
<evidence type="ECO:0000259" key="5">
    <source>
        <dbReference type="Pfam" id="PF25876"/>
    </source>
</evidence>
<feature type="region of interest" description="Disordered" evidence="4">
    <location>
        <begin position="1"/>
        <end position="21"/>
    </location>
</feature>
<dbReference type="Pfam" id="PF25917">
    <property type="entry name" value="BSH_RND"/>
    <property type="match status" value="1"/>
</dbReference>
<evidence type="ECO:0000256" key="3">
    <source>
        <dbReference type="SAM" id="Coils"/>
    </source>
</evidence>
<dbReference type="Gene3D" id="1.10.287.470">
    <property type="entry name" value="Helix hairpin bin"/>
    <property type="match status" value="2"/>
</dbReference>
<name>A0A2T1DCQ7_9CYAN</name>
<organism evidence="7 8">
    <name type="scientific">Phormidesmis priestleyi ULC007</name>
    <dbReference type="NCBI Taxonomy" id="1920490"/>
    <lineage>
        <taxon>Bacteria</taxon>
        <taxon>Bacillati</taxon>
        <taxon>Cyanobacteriota</taxon>
        <taxon>Cyanophyceae</taxon>
        <taxon>Leptolyngbyales</taxon>
        <taxon>Leptolyngbyaceae</taxon>
        <taxon>Phormidesmis</taxon>
    </lineage>
</organism>
<dbReference type="PANTHER" id="PTHR32347">
    <property type="entry name" value="EFFLUX SYSTEM COMPONENT YKNX-RELATED"/>
    <property type="match status" value="1"/>
</dbReference>
<dbReference type="SUPFAM" id="SSF111369">
    <property type="entry name" value="HlyD-like secretion proteins"/>
    <property type="match status" value="3"/>
</dbReference>
<feature type="coiled-coil region" evidence="3">
    <location>
        <begin position="278"/>
        <end position="305"/>
    </location>
</feature>
<dbReference type="AlphaFoldDB" id="A0A2T1DCQ7"/>
<feature type="compositionally biased region" description="Pro residues" evidence="4">
    <location>
        <begin position="1"/>
        <end position="10"/>
    </location>
</feature>
<dbReference type="Proteomes" id="UP000238634">
    <property type="component" value="Unassembled WGS sequence"/>
</dbReference>
<dbReference type="PRINTS" id="PR01490">
    <property type="entry name" value="RTXTOXIND"/>
</dbReference>
<accession>A0A2T1DCQ7</accession>
<keyword evidence="2 3" id="KW-0175">Coiled coil</keyword>
<dbReference type="Pfam" id="PF25876">
    <property type="entry name" value="HH_MFP_RND"/>
    <property type="match status" value="1"/>
</dbReference>
<evidence type="ECO:0000256" key="1">
    <source>
        <dbReference type="ARBA" id="ARBA00004196"/>
    </source>
</evidence>
<feature type="domain" description="Multidrug resistance protein MdtA-like alpha-helical hairpin" evidence="5">
    <location>
        <begin position="174"/>
        <end position="247"/>
    </location>
</feature>
<dbReference type="InterPro" id="IPR058624">
    <property type="entry name" value="MdtA-like_HH"/>
</dbReference>
<dbReference type="InterPro" id="IPR050465">
    <property type="entry name" value="UPF0194_transport"/>
</dbReference>
<dbReference type="EMBL" id="PVWG01000018">
    <property type="protein sequence ID" value="PSB18312.1"/>
    <property type="molecule type" value="Genomic_DNA"/>
</dbReference>
<proteinExistence type="predicted"/>
<dbReference type="GO" id="GO:0030313">
    <property type="term" value="C:cell envelope"/>
    <property type="evidence" value="ECO:0007669"/>
    <property type="project" value="UniProtKB-SubCell"/>
</dbReference>
<evidence type="ECO:0000256" key="4">
    <source>
        <dbReference type="SAM" id="MobiDB-lite"/>
    </source>
</evidence>